<dbReference type="Pfam" id="PF20308">
    <property type="entry name" value="TPR-S"/>
    <property type="match status" value="1"/>
</dbReference>
<proteinExistence type="predicted"/>
<gene>
    <name evidence="3" type="ORF">ACFQO1_05840</name>
</gene>
<sequence length="748" mass="84628">MENGKLDNAFALIIGVGKDLPSTILDATDIKELLVSPDHAGYTPKNIRLLTDKKATRQNILKAFDWLIEKTNEDSSVFLYYSGHGGNYSDNDFLKKENWKPEEENRQYFHLCPYDYDEENYEATWIKAEEVKAKISELKSRRLIFFLDCCHAAGITQNVASQSSTRKFGQEIEADGLAQHLDNGRGMSIVSSCREDQLSVIFPDDRNSLYTKCMLEVLKGNGKTDTEDPFIRISEVVRYIFKKVPEHWPEQNPYANLQIYDDFAVSKIAKNLFEKQTEKVESNTSEETKQSIKKEVVINFRKTDNANNIVLFVHGFSGQAASTFGNIPNLLMEVEKMDGWDMLPVGFSENVNPEMGHNVWASLTDLSINASYLATSIKHNFAQYKRIAIVAHSLGGLVAQQALLKLKDAELKKISHVMFFATPSAGISERGLKELNQVGLHELSQNSFYITNLRKQWNDKFKDHYPFSFQTIAATKDSFVPIISSLGPFSEKYHAVIEGDHFGIVSTDDKDSDTFKLILNRLTYNKFYSQFSSSEEINIALGNYDEVIKTLLPNIHTIDAKGLEQLIFALEGADRAEEALEIIKNNPLAQDNSNLMGIIGGRFKRNYLTTFASEDGAHAFDYYSMGLTIAESKNDSRQIYYLAINLAFLSVLCKNDLELMTSYAQKALNALAKDPFNSVWKLATLGEANLYLGEFETSKTHYEAAAKMSGLREKLSIYTNAYNAYTTLMSTDNEEDDFIKFLKNKFLS</sequence>
<dbReference type="Pfam" id="PF05057">
    <property type="entry name" value="DUF676"/>
    <property type="match status" value="1"/>
</dbReference>
<accession>A0ABW2MR49</accession>
<dbReference type="InterPro" id="IPR011600">
    <property type="entry name" value="Pept_C14_caspase"/>
</dbReference>
<name>A0ABW2MR49_9FLAO</name>
<feature type="domain" description="DUF676" evidence="2">
    <location>
        <begin position="305"/>
        <end position="428"/>
    </location>
</feature>
<comment type="caution">
    <text evidence="3">The sequence shown here is derived from an EMBL/GenBank/DDBJ whole genome shotgun (WGS) entry which is preliminary data.</text>
</comment>
<evidence type="ECO:0000259" key="2">
    <source>
        <dbReference type="Pfam" id="PF05057"/>
    </source>
</evidence>
<evidence type="ECO:0000259" key="1">
    <source>
        <dbReference type="Pfam" id="PF00656"/>
    </source>
</evidence>
<dbReference type="InterPro" id="IPR029030">
    <property type="entry name" value="Caspase-like_dom_sf"/>
</dbReference>
<dbReference type="Gene3D" id="3.40.50.1820">
    <property type="entry name" value="alpha/beta hydrolase"/>
    <property type="match status" value="1"/>
</dbReference>
<reference evidence="4" key="1">
    <citation type="journal article" date="2019" name="Int. J. Syst. Evol. Microbiol.">
        <title>The Global Catalogue of Microorganisms (GCM) 10K type strain sequencing project: providing services to taxonomists for standard genome sequencing and annotation.</title>
        <authorList>
            <consortium name="The Broad Institute Genomics Platform"/>
            <consortium name="The Broad Institute Genome Sequencing Center for Infectious Disease"/>
            <person name="Wu L."/>
            <person name="Ma J."/>
        </authorList>
    </citation>
    <scope>NUCLEOTIDE SEQUENCE [LARGE SCALE GENOMIC DNA]</scope>
    <source>
        <strain evidence="4">CGMCC 1.16306</strain>
    </source>
</reference>
<dbReference type="InterPro" id="IPR007751">
    <property type="entry name" value="DUF676_lipase-like"/>
</dbReference>
<dbReference type="SUPFAM" id="SSF53474">
    <property type="entry name" value="alpha/beta-Hydrolases"/>
    <property type="match status" value="1"/>
</dbReference>
<dbReference type="Gene3D" id="3.40.50.1460">
    <property type="match status" value="1"/>
</dbReference>
<dbReference type="InterPro" id="IPR046880">
    <property type="entry name" value="TPR-S"/>
</dbReference>
<dbReference type="PANTHER" id="PTHR48104">
    <property type="entry name" value="METACASPASE-4"/>
    <property type="match status" value="1"/>
</dbReference>
<organism evidence="3 4">
    <name type="scientific">Jejudonia soesokkakensis</name>
    <dbReference type="NCBI Taxonomy" id="1323432"/>
    <lineage>
        <taxon>Bacteria</taxon>
        <taxon>Pseudomonadati</taxon>
        <taxon>Bacteroidota</taxon>
        <taxon>Flavobacteriia</taxon>
        <taxon>Flavobacteriales</taxon>
        <taxon>Flavobacteriaceae</taxon>
        <taxon>Jejudonia</taxon>
    </lineage>
</organism>
<keyword evidence="4" id="KW-1185">Reference proteome</keyword>
<dbReference type="SUPFAM" id="SSF52129">
    <property type="entry name" value="Caspase-like"/>
    <property type="match status" value="1"/>
</dbReference>
<dbReference type="RefSeq" id="WP_380217044.1">
    <property type="nucleotide sequence ID" value="NZ_JBHTBN010000002.1"/>
</dbReference>
<feature type="domain" description="Peptidase C14 caspase" evidence="1">
    <location>
        <begin position="10"/>
        <end position="246"/>
    </location>
</feature>
<dbReference type="EMBL" id="JBHTBN010000002">
    <property type="protein sequence ID" value="MFC7357198.1"/>
    <property type="molecule type" value="Genomic_DNA"/>
</dbReference>
<evidence type="ECO:0000313" key="3">
    <source>
        <dbReference type="EMBL" id="MFC7357198.1"/>
    </source>
</evidence>
<protein>
    <submittedName>
        <fullName evidence="3">Caspase family protein</fullName>
    </submittedName>
</protein>
<dbReference type="InterPro" id="IPR050452">
    <property type="entry name" value="Metacaspase"/>
</dbReference>
<dbReference type="Proteomes" id="UP001596415">
    <property type="component" value="Unassembled WGS sequence"/>
</dbReference>
<dbReference type="InterPro" id="IPR029058">
    <property type="entry name" value="AB_hydrolase_fold"/>
</dbReference>
<evidence type="ECO:0000313" key="4">
    <source>
        <dbReference type="Proteomes" id="UP001596415"/>
    </source>
</evidence>
<dbReference type="PANTHER" id="PTHR48104:SF30">
    <property type="entry name" value="METACASPASE-1"/>
    <property type="match status" value="1"/>
</dbReference>
<dbReference type="Pfam" id="PF00656">
    <property type="entry name" value="Peptidase_C14"/>
    <property type="match status" value="1"/>
</dbReference>